<evidence type="ECO:0000313" key="2">
    <source>
        <dbReference type="Proteomes" id="UP000542210"/>
    </source>
</evidence>
<gene>
    <name evidence="1" type="ORF">BJ982_001921</name>
</gene>
<sequence length="222" mass="25033">MARTAADGAAPFGDLPATVRFAVKPVIRFIGDALREYQECLDSRDADGVPSHLPRASALLFGQADGDEIAISDIEFVPNVRDSDESVMAEFEATIVPRFGEVYRNPKRGFWSDEKGVLQAIMKQSANGLELMGSIHSHPNWHEIGPRHERYQRLSEKPTKIDDYLFRQSCWPVNVIWYVHESGGGIAHRVAGWRPGPDQCDRLDIRIPPAIHEQFDVRIEEE</sequence>
<dbReference type="Gene3D" id="3.40.140.10">
    <property type="entry name" value="Cytidine Deaminase, domain 2"/>
    <property type="match status" value="1"/>
</dbReference>
<dbReference type="Proteomes" id="UP000542210">
    <property type="component" value="Unassembled WGS sequence"/>
</dbReference>
<proteinExistence type="predicted"/>
<keyword evidence="2" id="KW-1185">Reference proteome</keyword>
<protein>
    <recommendedName>
        <fullName evidence="3">JAB domain-containing protein</fullName>
    </recommendedName>
</protein>
<dbReference type="AlphaFoldDB" id="A0A7W7D566"/>
<evidence type="ECO:0000313" key="1">
    <source>
        <dbReference type="EMBL" id="MBB4700377.1"/>
    </source>
</evidence>
<reference evidence="1 2" key="1">
    <citation type="submission" date="2020-08" db="EMBL/GenBank/DDBJ databases">
        <title>Sequencing the genomes of 1000 actinobacteria strains.</title>
        <authorList>
            <person name="Klenk H.-P."/>
        </authorList>
    </citation>
    <scope>NUCLEOTIDE SEQUENCE [LARGE SCALE GENOMIC DNA]</scope>
    <source>
        <strain evidence="1 2">DSM 45784</strain>
    </source>
</reference>
<evidence type="ECO:0008006" key="3">
    <source>
        <dbReference type="Google" id="ProtNLM"/>
    </source>
</evidence>
<dbReference type="RefSeq" id="WP_184878528.1">
    <property type="nucleotide sequence ID" value="NZ_BOOV01000030.1"/>
</dbReference>
<name>A0A7W7D566_9ACTN</name>
<comment type="caution">
    <text evidence="1">The sequence shown here is derived from an EMBL/GenBank/DDBJ whole genome shotgun (WGS) entry which is preliminary data.</text>
</comment>
<accession>A0A7W7D566</accession>
<dbReference type="EMBL" id="JACHND010000001">
    <property type="protein sequence ID" value="MBB4700377.1"/>
    <property type="molecule type" value="Genomic_DNA"/>
</dbReference>
<organism evidence="1 2">
    <name type="scientific">Sphaerisporangium siamense</name>
    <dbReference type="NCBI Taxonomy" id="795645"/>
    <lineage>
        <taxon>Bacteria</taxon>
        <taxon>Bacillati</taxon>
        <taxon>Actinomycetota</taxon>
        <taxon>Actinomycetes</taxon>
        <taxon>Streptosporangiales</taxon>
        <taxon>Streptosporangiaceae</taxon>
        <taxon>Sphaerisporangium</taxon>
    </lineage>
</organism>